<name>A0A6G8PSK1_9ACTN</name>
<evidence type="ECO:0000313" key="3">
    <source>
        <dbReference type="Proteomes" id="UP000502706"/>
    </source>
</evidence>
<dbReference type="AlphaFoldDB" id="A0A6G8PSK1"/>
<organism evidence="2 3">
    <name type="scientific">Rubrobacter marinus</name>
    <dbReference type="NCBI Taxonomy" id="2653852"/>
    <lineage>
        <taxon>Bacteria</taxon>
        <taxon>Bacillati</taxon>
        <taxon>Actinomycetota</taxon>
        <taxon>Rubrobacteria</taxon>
        <taxon>Rubrobacterales</taxon>
        <taxon>Rubrobacteraceae</taxon>
        <taxon>Rubrobacter</taxon>
    </lineage>
</organism>
<keyword evidence="3" id="KW-1185">Reference proteome</keyword>
<sequence>MERASSTALPEVTILSDDRGPRPENAVGVGGFWYEPEVWALPVDPAAKVLYAGLCSYLGHGQINRKDLRATLGESTDEEIAGALETLARHNLLVPGERATRSGALPGYGVRSVREFGA</sequence>
<dbReference type="EMBL" id="CP045121">
    <property type="protein sequence ID" value="QIN77177.1"/>
    <property type="molecule type" value="Genomic_DNA"/>
</dbReference>
<proteinExistence type="predicted"/>
<feature type="region of interest" description="Disordered" evidence="1">
    <location>
        <begin position="1"/>
        <end position="21"/>
    </location>
</feature>
<dbReference type="Proteomes" id="UP000502706">
    <property type="component" value="Chromosome"/>
</dbReference>
<dbReference type="KEGG" id="rmar:GBA65_00105"/>
<gene>
    <name evidence="2" type="ORF">GBA65_00105</name>
</gene>
<evidence type="ECO:0000313" key="2">
    <source>
        <dbReference type="EMBL" id="QIN77177.1"/>
    </source>
</evidence>
<dbReference type="RefSeq" id="WP_166394844.1">
    <property type="nucleotide sequence ID" value="NZ_CP045121.1"/>
</dbReference>
<evidence type="ECO:0000256" key="1">
    <source>
        <dbReference type="SAM" id="MobiDB-lite"/>
    </source>
</evidence>
<accession>A0A6G8PSK1</accession>
<reference evidence="2 3" key="1">
    <citation type="submission" date="2019-10" db="EMBL/GenBank/DDBJ databases">
        <title>Rubrobacter sp nov SCSIO 52915 isolated from a deep-sea sediment in the South China Sea.</title>
        <authorList>
            <person name="Chen R.W."/>
        </authorList>
    </citation>
    <scope>NUCLEOTIDE SEQUENCE [LARGE SCALE GENOMIC DNA]</scope>
    <source>
        <strain evidence="2 3">SCSIO 52915</strain>
    </source>
</reference>
<protein>
    <submittedName>
        <fullName evidence="2">Uncharacterized protein</fullName>
    </submittedName>
</protein>